<dbReference type="SUPFAM" id="SSF55920">
    <property type="entry name" value="Creatinase/aminopeptidase"/>
    <property type="match status" value="1"/>
</dbReference>
<dbReference type="InterPro" id="IPR000587">
    <property type="entry name" value="Creatinase_N"/>
</dbReference>
<keyword evidence="3" id="KW-0464">Manganese</keyword>
<dbReference type="InterPro" id="IPR050659">
    <property type="entry name" value="Peptidase_M24B"/>
</dbReference>
<dbReference type="PANTHER" id="PTHR46112">
    <property type="entry name" value="AMINOPEPTIDASE"/>
    <property type="match status" value="1"/>
</dbReference>
<dbReference type="AlphaFoldDB" id="A0A1E7XDS0"/>
<name>A0A1E7XDS0_9LACO</name>
<evidence type="ECO:0000259" key="5">
    <source>
        <dbReference type="Pfam" id="PF01321"/>
    </source>
</evidence>
<evidence type="ECO:0000313" key="7">
    <source>
        <dbReference type="Proteomes" id="UP000177010"/>
    </source>
</evidence>
<dbReference type="CDD" id="cd01092">
    <property type="entry name" value="APP-like"/>
    <property type="match status" value="1"/>
</dbReference>
<sequence length="366" mass="40967">MNKIEKIQRWLADNGQDIALVTDPKTIEYLTTFYSDPVERVLMMIIFKDHEPFIFGPALEAEAIKDTGWSSPVYGYLDHEDPWVMIADQVHDRNTADTHFAIEKNQLSVTRLEALQQVFPNADFSANLTPFVEQMRLIKSDDEIEKLKIAGKWDDFALQKGFEAVQVGKTEDQIAADLQYALMQNGIMELSFPSLVQAGAHAAEPHGATSENKVQNNQLVLFDLGTVWDGYISDASRTIAVGKPDDKSMDIYKVCLEAQLTAQEAAKPGVTAEELDKAARDVISKAGYGEYFIHRLGHGMGMSEHEFPSIMEGNQMTLQPGMCFSIEPGIYIPNVAGVRIEDCVHITEDGCEPFTHTTKELRYIEQ</sequence>
<accession>A0A1E7XDS0</accession>
<dbReference type="PANTHER" id="PTHR46112:SF10">
    <property type="entry name" value="DIPEPTIDASE YKVY-RELATED"/>
    <property type="match status" value="1"/>
</dbReference>
<evidence type="ECO:0000259" key="4">
    <source>
        <dbReference type="Pfam" id="PF00557"/>
    </source>
</evidence>
<comment type="cofactor">
    <cofactor evidence="1">
        <name>Mn(2+)</name>
        <dbReference type="ChEBI" id="CHEBI:29035"/>
    </cofactor>
</comment>
<proteinExistence type="inferred from homology"/>
<dbReference type="InterPro" id="IPR029149">
    <property type="entry name" value="Creatin/AminoP/Spt16_N"/>
</dbReference>
<dbReference type="SUPFAM" id="SSF53092">
    <property type="entry name" value="Creatinase/prolidase N-terminal domain"/>
    <property type="match status" value="1"/>
</dbReference>
<feature type="domain" description="Peptidase M24" evidence="4">
    <location>
        <begin position="145"/>
        <end position="348"/>
    </location>
</feature>
<dbReference type="EC" id="3.4.13.9" evidence="6"/>
<dbReference type="Gene3D" id="3.40.350.10">
    <property type="entry name" value="Creatinase/prolidase N-terminal domain"/>
    <property type="match status" value="1"/>
</dbReference>
<dbReference type="STRING" id="481719.LASUN_12400"/>
<evidence type="ECO:0000256" key="1">
    <source>
        <dbReference type="ARBA" id="ARBA00001936"/>
    </source>
</evidence>
<keyword evidence="6" id="KW-0224">Dipeptidase</keyword>
<gene>
    <name evidence="6" type="primary">pepQ</name>
    <name evidence="6" type="ORF">LASUN_12400</name>
</gene>
<keyword evidence="6" id="KW-0378">Hydrolase</keyword>
<evidence type="ECO:0000256" key="3">
    <source>
        <dbReference type="ARBA" id="ARBA00023211"/>
    </source>
</evidence>
<dbReference type="Proteomes" id="UP000177010">
    <property type="component" value="Unassembled WGS sequence"/>
</dbReference>
<dbReference type="RefSeq" id="WP_070367779.1">
    <property type="nucleotide sequence ID" value="NZ_JAZHVW010000004.1"/>
</dbReference>
<dbReference type="InterPro" id="IPR000994">
    <property type="entry name" value="Pept_M24"/>
</dbReference>
<protein>
    <submittedName>
        <fullName evidence="6">Xaa-Pro dipeptidase</fullName>
        <ecNumber evidence="6">3.4.13.9</ecNumber>
    </submittedName>
</protein>
<dbReference type="InterPro" id="IPR036005">
    <property type="entry name" value="Creatinase/aminopeptidase-like"/>
</dbReference>
<dbReference type="Gene3D" id="3.90.230.10">
    <property type="entry name" value="Creatinase/methionine aminopeptidase superfamily"/>
    <property type="match status" value="1"/>
</dbReference>
<evidence type="ECO:0000313" key="6">
    <source>
        <dbReference type="EMBL" id="OFA11168.1"/>
    </source>
</evidence>
<evidence type="ECO:0000256" key="2">
    <source>
        <dbReference type="ARBA" id="ARBA00008766"/>
    </source>
</evidence>
<organism evidence="6 7">
    <name type="scientific">Lentilactobacillus sunkii</name>
    <dbReference type="NCBI Taxonomy" id="481719"/>
    <lineage>
        <taxon>Bacteria</taxon>
        <taxon>Bacillati</taxon>
        <taxon>Bacillota</taxon>
        <taxon>Bacilli</taxon>
        <taxon>Lactobacillales</taxon>
        <taxon>Lactobacillaceae</taxon>
        <taxon>Lentilactobacillus</taxon>
    </lineage>
</organism>
<dbReference type="EMBL" id="MIQE01000011">
    <property type="protein sequence ID" value="OFA11168.1"/>
    <property type="molecule type" value="Genomic_DNA"/>
</dbReference>
<keyword evidence="6" id="KW-0645">Protease</keyword>
<comment type="similarity">
    <text evidence="2">Belongs to the peptidase M24B family.</text>
</comment>
<comment type="caution">
    <text evidence="6">The sequence shown here is derived from an EMBL/GenBank/DDBJ whole genome shotgun (WGS) entry which is preliminary data.</text>
</comment>
<dbReference type="Pfam" id="PF00557">
    <property type="entry name" value="Peptidase_M24"/>
    <property type="match status" value="1"/>
</dbReference>
<reference evidence="6 7" key="1">
    <citation type="submission" date="2016-09" db="EMBL/GenBank/DDBJ databases">
        <title>Genome Sequence of Lactobacillus sunkii Strain CG01.</title>
        <authorList>
            <person name="Poehlein A."/>
            <person name="Gabris C."/>
            <person name="Bengelsdorf F.R."/>
            <person name="Duerre P."/>
            <person name="Daniel R."/>
        </authorList>
    </citation>
    <scope>NUCLEOTIDE SEQUENCE [LARGE SCALE GENOMIC DNA]</scope>
    <source>
        <strain evidence="6 7">CG_D</strain>
    </source>
</reference>
<dbReference type="Pfam" id="PF01321">
    <property type="entry name" value="Creatinase_N"/>
    <property type="match status" value="1"/>
</dbReference>
<dbReference type="GO" id="GO:0102009">
    <property type="term" value="F:proline dipeptidase activity"/>
    <property type="evidence" value="ECO:0007669"/>
    <property type="project" value="UniProtKB-EC"/>
</dbReference>
<feature type="domain" description="Creatinase N-terminal" evidence="5">
    <location>
        <begin position="4"/>
        <end position="138"/>
    </location>
</feature>